<feature type="transmembrane region" description="Helical" evidence="1">
    <location>
        <begin position="369"/>
        <end position="393"/>
    </location>
</feature>
<feature type="transmembrane region" description="Helical" evidence="1">
    <location>
        <begin position="518"/>
        <end position="536"/>
    </location>
</feature>
<dbReference type="OrthoDB" id="9767153at2"/>
<dbReference type="PANTHER" id="PTHR10422:SF38">
    <property type="entry name" value="CYTOCHROME B SUBUNIT OF NITRIC OXIDE REDUCTASE"/>
    <property type="match status" value="1"/>
</dbReference>
<accession>B8CJ18</accession>
<dbReference type="PANTHER" id="PTHR10422">
    <property type="entry name" value="CYTOCHROME C OXIDASE SUBUNIT 1"/>
    <property type="match status" value="1"/>
</dbReference>
<dbReference type="InterPro" id="IPR036927">
    <property type="entry name" value="Cyt_c_oxase-like_su1_sf"/>
</dbReference>
<keyword evidence="1 3" id="KW-0812">Transmembrane</keyword>
<feature type="transmembrane region" description="Helical" evidence="1">
    <location>
        <begin position="233"/>
        <end position="252"/>
    </location>
</feature>
<evidence type="ECO:0000313" key="4">
    <source>
        <dbReference type="Proteomes" id="UP000000753"/>
    </source>
</evidence>
<dbReference type="Pfam" id="PF22085">
    <property type="entry name" value="NorB_cytochrome_c-like"/>
    <property type="match status" value="1"/>
</dbReference>
<dbReference type="GO" id="GO:0004129">
    <property type="term" value="F:cytochrome-c oxidase activity"/>
    <property type="evidence" value="ECO:0007669"/>
    <property type="project" value="InterPro"/>
</dbReference>
<sequence length="763" mass="84921">MSKQRLTAMALLLVLIASFTVLLSIGSEIYREKPPIPTAYVDSQGQTLFSKDDIEQGQLVWRSMGGHQLGSIWGHGSYVAPDWTADWLHKEAQAWLDITAKQRFNKNFAQLDSQQQAGLEQALREDIRRNTVVQQANGDTDITLSATRIAAIKQVEQHYLALFGDDPKLSSLREQYAMKEGTVPSLDRREKLNAFLFWGAWAAVTERPDTDYTYTNNWPFDPQIGNTPTSDNVVWSILSIVTLIAGIGALVWHHASGKHESLPKPADQDPLFFTKPTKSQKAVGKYFVTAIGLFLLQILLGGITAHYAVEGQNFYGIPLSEILPYSVTRTWHTQLAVFWIATAWLGTGLYIAPALSGHEPKFQRIGVNILWVALVIVVLGSMAGEWIGVQQYFDLDMNFLFGHQGYEYIDLGRVWQVLLLAGLLIWLALVTAAMRPALKVKGEMRPVIWVLYASCVAIGLFYGAGLFMGKHTNLAIAEYWRWWVVHLWVEGFFETFATSVIALMLVRLGLIRARSANAAVLFATVIFLTGGLIGTLHHLYFTGTPTSVIAWGAIFSALEVVPLALIGFEAVESYRLRAASPWMIRYKWAIMFFVATAFWNLVGAGVLGFLINPPIALYFIQGLNTTATHAHAAFMGVYGMLGMGLMLFCLRGLTGQMQWNEKLLKGAFWTMNIGLAAMVFMSLLPVGIVQFFAVIDNGYWFARSPEVIHSPLVETLVWMRMPGDVLFGFGGLFMGYFLFDIIKKAIGKKKAAELDNDQASANA</sequence>
<gene>
    <name evidence="3" type="ordered locus">swp_0833</name>
</gene>
<feature type="transmembrane region" description="Helical" evidence="1">
    <location>
        <begin position="336"/>
        <end position="357"/>
    </location>
</feature>
<feature type="transmembrane region" description="Helical" evidence="1">
    <location>
        <begin position="631"/>
        <end position="653"/>
    </location>
</feature>
<dbReference type="InterPro" id="IPR054309">
    <property type="entry name" value="NorB_cytochrome_c-like"/>
</dbReference>
<dbReference type="KEGG" id="swp:swp_0833"/>
<feature type="transmembrane region" description="Helical" evidence="1">
    <location>
        <begin position="673"/>
        <end position="695"/>
    </location>
</feature>
<keyword evidence="1" id="KW-1133">Transmembrane helix</keyword>
<keyword evidence="1" id="KW-0472">Membrane</keyword>
<keyword evidence="4" id="KW-1185">Reference proteome</keyword>
<dbReference type="RefSeq" id="WP_020911023.1">
    <property type="nucleotide sequence ID" value="NC_011566.1"/>
</dbReference>
<evidence type="ECO:0000256" key="1">
    <source>
        <dbReference type="SAM" id="Phobius"/>
    </source>
</evidence>
<feature type="transmembrane region" description="Helical" evidence="1">
    <location>
        <begin position="725"/>
        <end position="742"/>
    </location>
</feature>
<dbReference type="Pfam" id="PF00115">
    <property type="entry name" value="COX1"/>
    <property type="match status" value="1"/>
</dbReference>
<dbReference type="EC" id="1.7.2.5" evidence="3"/>
<dbReference type="GO" id="GO:0016020">
    <property type="term" value="C:membrane"/>
    <property type="evidence" value="ECO:0007669"/>
    <property type="project" value="InterPro"/>
</dbReference>
<dbReference type="GO" id="GO:0009060">
    <property type="term" value="P:aerobic respiration"/>
    <property type="evidence" value="ECO:0007669"/>
    <property type="project" value="InterPro"/>
</dbReference>
<organism evidence="3 4">
    <name type="scientific">Shewanella piezotolerans (strain WP3 / JCM 13877)</name>
    <dbReference type="NCBI Taxonomy" id="225849"/>
    <lineage>
        <taxon>Bacteria</taxon>
        <taxon>Pseudomonadati</taxon>
        <taxon>Pseudomonadota</taxon>
        <taxon>Gammaproteobacteria</taxon>
        <taxon>Alteromonadales</taxon>
        <taxon>Shewanellaceae</taxon>
        <taxon>Shewanella</taxon>
    </lineage>
</organism>
<feature type="transmembrane region" description="Helical" evidence="1">
    <location>
        <begin position="413"/>
        <end position="434"/>
    </location>
</feature>
<reference evidence="3 4" key="1">
    <citation type="journal article" date="2008" name="PLoS ONE">
        <title>Environmental adaptation: genomic analysis of the piezotolerant and psychrotolerant deep-sea iron reducing bacterium Shewanella piezotolerans WP3.</title>
        <authorList>
            <person name="Wang F."/>
            <person name="Wang J."/>
            <person name="Jian H."/>
            <person name="Zhang B."/>
            <person name="Li S."/>
            <person name="Wang F."/>
            <person name="Zeng X."/>
            <person name="Gao L."/>
            <person name="Bartlett D.H."/>
            <person name="Yu J."/>
            <person name="Hu S."/>
            <person name="Xiao X."/>
        </authorList>
    </citation>
    <scope>NUCLEOTIDE SEQUENCE [LARGE SCALE GENOMIC DNA]</scope>
    <source>
        <strain evidence="4">WP3 / JCM 13877</strain>
    </source>
</reference>
<dbReference type="GO" id="GO:0016966">
    <property type="term" value="F:nitric oxide reductase activity"/>
    <property type="evidence" value="ECO:0007669"/>
    <property type="project" value="UniProtKB-EC"/>
</dbReference>
<dbReference type="eggNOG" id="COG3256">
    <property type="taxonomic scope" value="Bacteria"/>
</dbReference>
<feature type="transmembrane region" description="Helical" evidence="1">
    <location>
        <begin position="446"/>
        <end position="468"/>
    </location>
</feature>
<feature type="transmembrane region" description="Helical" evidence="1">
    <location>
        <begin position="588"/>
        <end position="611"/>
    </location>
</feature>
<dbReference type="SUPFAM" id="SSF81442">
    <property type="entry name" value="Cytochrome c oxidase subunit I-like"/>
    <property type="match status" value="1"/>
</dbReference>
<dbReference type="EMBL" id="CP000472">
    <property type="protein sequence ID" value="ACJ27644.1"/>
    <property type="molecule type" value="Genomic_DNA"/>
</dbReference>
<dbReference type="InterPro" id="IPR000883">
    <property type="entry name" value="Cyt_C_Oxase_1"/>
</dbReference>
<dbReference type="Gene3D" id="1.20.210.10">
    <property type="entry name" value="Cytochrome c oxidase-like, subunit I domain"/>
    <property type="match status" value="1"/>
</dbReference>
<proteinExistence type="predicted"/>
<evidence type="ECO:0000259" key="2">
    <source>
        <dbReference type="Pfam" id="PF22085"/>
    </source>
</evidence>
<name>B8CJ18_SHEPW</name>
<feature type="domain" description="Nitric oxide reductase subunit B cytochrome c-like" evidence="2">
    <location>
        <begin position="37"/>
        <end position="219"/>
    </location>
</feature>
<dbReference type="GO" id="GO:0020037">
    <property type="term" value="F:heme binding"/>
    <property type="evidence" value="ECO:0007669"/>
    <property type="project" value="InterPro"/>
</dbReference>
<evidence type="ECO:0000313" key="3">
    <source>
        <dbReference type="EMBL" id="ACJ27644.1"/>
    </source>
</evidence>
<feature type="transmembrane region" description="Helical" evidence="1">
    <location>
        <begin position="286"/>
        <end position="309"/>
    </location>
</feature>
<keyword evidence="3" id="KW-0560">Oxidoreductase</keyword>
<protein>
    <submittedName>
        <fullName evidence="3">Probable nitric oxide reductase (Subunit B) transmembrane protein</fullName>
        <ecNumber evidence="3">1.7.2.5</ecNumber>
    </submittedName>
</protein>
<dbReference type="AlphaFoldDB" id="B8CJ18"/>
<feature type="transmembrane region" description="Helical" evidence="1">
    <location>
        <begin position="480"/>
        <end position="506"/>
    </location>
</feature>
<dbReference type="Proteomes" id="UP000000753">
    <property type="component" value="Chromosome"/>
</dbReference>
<dbReference type="HOGENOM" id="CLU_021582_0_0_6"/>
<dbReference type="STRING" id="225849.swp_0833"/>
<feature type="transmembrane region" description="Helical" evidence="1">
    <location>
        <begin position="548"/>
        <end position="568"/>
    </location>
</feature>